<evidence type="ECO:0000313" key="2">
    <source>
        <dbReference type="EMBL" id="CUO76276.1"/>
    </source>
</evidence>
<dbReference type="EMBL" id="CYZX01000015">
    <property type="protein sequence ID" value="CUO76276.1"/>
    <property type="molecule type" value="Genomic_DNA"/>
</dbReference>
<dbReference type="RefSeq" id="WP_055266592.1">
    <property type="nucleotide sequence ID" value="NZ_CABIXQ010000015.1"/>
</dbReference>
<feature type="transmembrane region" description="Helical" evidence="1">
    <location>
        <begin position="75"/>
        <end position="95"/>
    </location>
</feature>
<dbReference type="AlphaFoldDB" id="A0A174HRS9"/>
<sequence length="156" mass="18204">MFELKFKFSVIGLIIFLLPMLINIVYFMVAPKKESTVTSNGTSIIEVIEQGSRILFAIFICFFVSYKELNFKNPFLYLSILFLALYYMVWIRYFIGGMNDSLLGKNFLFVPIPLAIFPVLYFIFASLWMNNYIAVGIMIIFGVSHFIISYQNLYKK</sequence>
<feature type="transmembrane region" description="Helical" evidence="1">
    <location>
        <begin position="6"/>
        <end position="30"/>
    </location>
</feature>
<gene>
    <name evidence="2" type="ORF">ERS852471_02239</name>
</gene>
<reference evidence="2 3" key="1">
    <citation type="submission" date="2015-09" db="EMBL/GenBank/DDBJ databases">
        <authorList>
            <consortium name="Pathogen Informatics"/>
        </authorList>
    </citation>
    <scope>NUCLEOTIDE SEQUENCE [LARGE SCALE GENOMIC DNA]</scope>
    <source>
        <strain evidence="2 3">2789STDY5834856</strain>
    </source>
</reference>
<keyword evidence="1" id="KW-0472">Membrane</keyword>
<protein>
    <submittedName>
        <fullName evidence="2">Uncharacterized protein</fullName>
    </submittedName>
</protein>
<organism evidence="2 3">
    <name type="scientific">Clostridium disporicum</name>
    <dbReference type="NCBI Taxonomy" id="84024"/>
    <lineage>
        <taxon>Bacteria</taxon>
        <taxon>Bacillati</taxon>
        <taxon>Bacillota</taxon>
        <taxon>Clostridia</taxon>
        <taxon>Eubacteriales</taxon>
        <taxon>Clostridiaceae</taxon>
        <taxon>Clostridium</taxon>
    </lineage>
</organism>
<feature type="transmembrane region" description="Helical" evidence="1">
    <location>
        <begin position="107"/>
        <end position="126"/>
    </location>
</feature>
<accession>A0A174HRS9</accession>
<name>A0A174HRS9_9CLOT</name>
<feature type="transmembrane region" description="Helical" evidence="1">
    <location>
        <begin position="132"/>
        <end position="150"/>
    </location>
</feature>
<feature type="transmembrane region" description="Helical" evidence="1">
    <location>
        <begin position="51"/>
        <end position="69"/>
    </location>
</feature>
<proteinExistence type="predicted"/>
<keyword evidence="1" id="KW-0812">Transmembrane</keyword>
<evidence type="ECO:0000256" key="1">
    <source>
        <dbReference type="SAM" id="Phobius"/>
    </source>
</evidence>
<evidence type="ECO:0000313" key="3">
    <source>
        <dbReference type="Proteomes" id="UP000095594"/>
    </source>
</evidence>
<dbReference type="Proteomes" id="UP000095594">
    <property type="component" value="Unassembled WGS sequence"/>
</dbReference>
<keyword evidence="1" id="KW-1133">Transmembrane helix</keyword>
<dbReference type="OrthoDB" id="53505at2"/>